<feature type="binding site" evidence="15">
    <location>
        <position position="559"/>
    </location>
    <ligand>
        <name>Ca(2+)</name>
        <dbReference type="ChEBI" id="CHEBI:29108"/>
    </ligand>
</feature>
<gene>
    <name evidence="18" type="ORF">ASPCADRAFT_202708</name>
</gene>
<keyword evidence="10 15" id="KW-0720">Serine protease</keyword>
<feature type="active site" description="Charge relay system" evidence="15">
    <location>
        <position position="270"/>
    </location>
</feature>
<comment type="function">
    <text evidence="2">Secreted tripeptidyl-peptidase which degrades proteins at acidic pHs and is involved in virulence.</text>
</comment>
<evidence type="ECO:0000256" key="14">
    <source>
        <dbReference type="ARBA" id="ARBA00023180"/>
    </source>
</evidence>
<evidence type="ECO:0000256" key="9">
    <source>
        <dbReference type="ARBA" id="ARBA00022801"/>
    </source>
</evidence>
<dbReference type="FunFam" id="3.40.50.200:FF:000015">
    <property type="entry name" value="Tripeptidyl peptidase A"/>
    <property type="match status" value="1"/>
</dbReference>
<evidence type="ECO:0000256" key="15">
    <source>
        <dbReference type="PROSITE-ProRule" id="PRU01032"/>
    </source>
</evidence>
<keyword evidence="13" id="KW-0865">Zymogen</keyword>
<keyword evidence="5" id="KW-0964">Secreted</keyword>
<evidence type="ECO:0000256" key="7">
    <source>
        <dbReference type="ARBA" id="ARBA00022723"/>
    </source>
</evidence>
<dbReference type="VEuPathDB" id="FungiDB:ASPCADRAFT_202708"/>
<dbReference type="Gene3D" id="3.40.50.200">
    <property type="entry name" value="Peptidase S8/S53 domain"/>
    <property type="match status" value="1"/>
</dbReference>
<dbReference type="OrthoDB" id="409122at2759"/>
<dbReference type="PANTHER" id="PTHR14218:SF34">
    <property type="entry name" value="TRIPEPTIDYL-PEPTIDASE SED4"/>
    <property type="match status" value="1"/>
</dbReference>
<proteinExistence type="predicted"/>
<dbReference type="GO" id="GO:0008240">
    <property type="term" value="F:tripeptidyl-peptidase activity"/>
    <property type="evidence" value="ECO:0007669"/>
    <property type="project" value="UniProtKB-EC"/>
</dbReference>
<dbReference type="PROSITE" id="PS00138">
    <property type="entry name" value="SUBTILASE_SER"/>
    <property type="match status" value="1"/>
</dbReference>
<organism evidence="18 19">
    <name type="scientific">Aspergillus carbonarius (strain ITEM 5010)</name>
    <dbReference type="NCBI Taxonomy" id="602072"/>
    <lineage>
        <taxon>Eukaryota</taxon>
        <taxon>Fungi</taxon>
        <taxon>Dikarya</taxon>
        <taxon>Ascomycota</taxon>
        <taxon>Pezizomycotina</taxon>
        <taxon>Eurotiomycetes</taxon>
        <taxon>Eurotiomycetidae</taxon>
        <taxon>Eurotiales</taxon>
        <taxon>Aspergillaceae</taxon>
        <taxon>Aspergillus</taxon>
        <taxon>Aspergillus subgen. Circumdati</taxon>
    </lineage>
</organism>
<dbReference type="SUPFAM" id="SSF52743">
    <property type="entry name" value="Subtilisin-like"/>
    <property type="match status" value="1"/>
</dbReference>
<dbReference type="AlphaFoldDB" id="A0A1R3S285"/>
<name>A0A1R3S285_ASPC5</name>
<feature type="chain" id="PRO_5010348848" description="tripeptidyl-peptidase II" evidence="16">
    <location>
        <begin position="21"/>
        <end position="581"/>
    </location>
</feature>
<accession>A0A1R3S285</accession>
<dbReference type="InterPro" id="IPR030400">
    <property type="entry name" value="Sedolisin_dom"/>
</dbReference>
<evidence type="ECO:0000256" key="4">
    <source>
        <dbReference type="ARBA" id="ARBA00012462"/>
    </source>
</evidence>
<evidence type="ECO:0000256" key="12">
    <source>
        <dbReference type="ARBA" id="ARBA00023026"/>
    </source>
</evidence>
<evidence type="ECO:0000256" key="5">
    <source>
        <dbReference type="ARBA" id="ARBA00022525"/>
    </source>
</evidence>
<dbReference type="GO" id="GO:0006508">
    <property type="term" value="P:proteolysis"/>
    <property type="evidence" value="ECO:0007669"/>
    <property type="project" value="UniProtKB-KW"/>
</dbReference>
<evidence type="ECO:0000256" key="11">
    <source>
        <dbReference type="ARBA" id="ARBA00022837"/>
    </source>
</evidence>
<dbReference type="Proteomes" id="UP000188318">
    <property type="component" value="Unassembled WGS sequence"/>
</dbReference>
<evidence type="ECO:0000313" key="19">
    <source>
        <dbReference type="Proteomes" id="UP000188318"/>
    </source>
</evidence>
<evidence type="ECO:0000256" key="13">
    <source>
        <dbReference type="ARBA" id="ARBA00023145"/>
    </source>
</evidence>
<dbReference type="SUPFAM" id="SSF54897">
    <property type="entry name" value="Protease propeptides/inhibitors"/>
    <property type="match status" value="1"/>
</dbReference>
<dbReference type="PROSITE" id="PS51695">
    <property type="entry name" value="SEDOLISIN"/>
    <property type="match status" value="1"/>
</dbReference>
<dbReference type="Pfam" id="PF00082">
    <property type="entry name" value="Peptidase_S8"/>
    <property type="match status" value="1"/>
</dbReference>
<feature type="binding site" evidence="15">
    <location>
        <position position="561"/>
    </location>
    <ligand>
        <name>Ca(2+)</name>
        <dbReference type="ChEBI" id="CHEBI:29108"/>
    </ligand>
</feature>
<evidence type="ECO:0000256" key="3">
    <source>
        <dbReference type="ARBA" id="ARBA00004239"/>
    </source>
</evidence>
<keyword evidence="9 15" id="KW-0378">Hydrolase</keyword>
<dbReference type="EC" id="3.4.14.10" evidence="4"/>
<reference evidence="19" key="1">
    <citation type="journal article" date="2017" name="Genome Biol.">
        <title>Comparative genomics reveals high biological diversity and specific adaptations in the industrially and medically important fungal genus Aspergillus.</title>
        <authorList>
            <person name="de Vries R.P."/>
            <person name="Riley R."/>
            <person name="Wiebenga A."/>
            <person name="Aguilar-Osorio G."/>
            <person name="Amillis S."/>
            <person name="Uchima C.A."/>
            <person name="Anderluh G."/>
            <person name="Asadollahi M."/>
            <person name="Askin M."/>
            <person name="Barry K."/>
            <person name="Battaglia E."/>
            <person name="Bayram O."/>
            <person name="Benocci T."/>
            <person name="Braus-Stromeyer S.A."/>
            <person name="Caldana C."/>
            <person name="Canovas D."/>
            <person name="Cerqueira G.C."/>
            <person name="Chen F."/>
            <person name="Chen W."/>
            <person name="Choi C."/>
            <person name="Clum A."/>
            <person name="Dos Santos R.A."/>
            <person name="Damasio A.R."/>
            <person name="Diallinas G."/>
            <person name="Emri T."/>
            <person name="Fekete E."/>
            <person name="Flipphi M."/>
            <person name="Freyberg S."/>
            <person name="Gallo A."/>
            <person name="Gournas C."/>
            <person name="Habgood R."/>
            <person name="Hainaut M."/>
            <person name="Harispe M.L."/>
            <person name="Henrissat B."/>
            <person name="Hilden K.S."/>
            <person name="Hope R."/>
            <person name="Hossain A."/>
            <person name="Karabika E."/>
            <person name="Karaffa L."/>
            <person name="Karanyi Z."/>
            <person name="Krasevec N."/>
            <person name="Kuo A."/>
            <person name="Kusch H."/>
            <person name="LaButti K."/>
            <person name="Lagendijk E.L."/>
            <person name="Lapidus A."/>
            <person name="Levasseur A."/>
            <person name="Lindquist E."/>
            <person name="Lipzen A."/>
            <person name="Logrieco A.F."/>
            <person name="MacCabe A."/>
            <person name="Maekelae M.R."/>
            <person name="Malavazi I."/>
            <person name="Melin P."/>
            <person name="Meyer V."/>
            <person name="Mielnichuk N."/>
            <person name="Miskei M."/>
            <person name="Molnar A.P."/>
            <person name="Mule G."/>
            <person name="Ngan C.Y."/>
            <person name="Orejas M."/>
            <person name="Orosz E."/>
            <person name="Ouedraogo J.P."/>
            <person name="Overkamp K.M."/>
            <person name="Park H.-S."/>
            <person name="Perrone G."/>
            <person name="Piumi F."/>
            <person name="Punt P.J."/>
            <person name="Ram A.F."/>
            <person name="Ramon A."/>
            <person name="Rauscher S."/>
            <person name="Record E."/>
            <person name="Riano-Pachon D.M."/>
            <person name="Robert V."/>
            <person name="Roehrig J."/>
            <person name="Ruller R."/>
            <person name="Salamov A."/>
            <person name="Salih N.S."/>
            <person name="Samson R.A."/>
            <person name="Sandor E."/>
            <person name="Sanguinetti M."/>
            <person name="Schuetze T."/>
            <person name="Sepcic K."/>
            <person name="Shelest E."/>
            <person name="Sherlock G."/>
            <person name="Sophianopoulou V."/>
            <person name="Squina F.M."/>
            <person name="Sun H."/>
            <person name="Susca A."/>
            <person name="Todd R.B."/>
            <person name="Tsang A."/>
            <person name="Unkles S.E."/>
            <person name="van de Wiele N."/>
            <person name="van Rossen-Uffink D."/>
            <person name="Oliveira J.V."/>
            <person name="Vesth T.C."/>
            <person name="Visser J."/>
            <person name="Yu J.-H."/>
            <person name="Zhou M."/>
            <person name="Andersen M.R."/>
            <person name="Archer D.B."/>
            <person name="Baker S.E."/>
            <person name="Benoit I."/>
            <person name="Brakhage A.A."/>
            <person name="Braus G.H."/>
            <person name="Fischer R."/>
            <person name="Frisvad J.C."/>
            <person name="Goldman G.H."/>
            <person name="Houbraken J."/>
            <person name="Oakley B."/>
            <person name="Pocsi I."/>
            <person name="Scazzocchio C."/>
            <person name="Seiboth B."/>
            <person name="vanKuyk P.A."/>
            <person name="Wortman J."/>
            <person name="Dyer P.S."/>
            <person name="Grigoriev I.V."/>
        </authorList>
    </citation>
    <scope>NUCLEOTIDE SEQUENCE [LARGE SCALE GENOMIC DNA]</scope>
    <source>
        <strain evidence="19">ITEM 5010</strain>
    </source>
</reference>
<dbReference type="GO" id="GO:0004252">
    <property type="term" value="F:serine-type endopeptidase activity"/>
    <property type="evidence" value="ECO:0007669"/>
    <property type="project" value="UniProtKB-UniRule"/>
</dbReference>
<dbReference type="InterPro" id="IPR000209">
    <property type="entry name" value="Peptidase_S8/S53_dom"/>
</dbReference>
<comment type="catalytic activity">
    <reaction evidence="1">
        <text>Release of an N-terminal tripeptide from a polypeptide.</text>
        <dbReference type="EC" id="3.4.14.10"/>
    </reaction>
</comment>
<keyword evidence="12" id="KW-0843">Virulence</keyword>
<evidence type="ECO:0000256" key="6">
    <source>
        <dbReference type="ARBA" id="ARBA00022670"/>
    </source>
</evidence>
<evidence type="ECO:0000256" key="10">
    <source>
        <dbReference type="ARBA" id="ARBA00022825"/>
    </source>
</evidence>
<dbReference type="CDD" id="cd04056">
    <property type="entry name" value="Peptidases_S53"/>
    <property type="match status" value="1"/>
</dbReference>
<protein>
    <recommendedName>
        <fullName evidence="4">tripeptidyl-peptidase II</fullName>
        <ecNumber evidence="4">3.4.14.10</ecNumber>
    </recommendedName>
</protein>
<evidence type="ECO:0000256" key="8">
    <source>
        <dbReference type="ARBA" id="ARBA00022729"/>
    </source>
</evidence>
<evidence type="ECO:0000256" key="2">
    <source>
        <dbReference type="ARBA" id="ARBA00002451"/>
    </source>
</evidence>
<evidence type="ECO:0000259" key="17">
    <source>
        <dbReference type="PROSITE" id="PS51695"/>
    </source>
</evidence>
<dbReference type="InterPro" id="IPR023828">
    <property type="entry name" value="Peptidase_S8_Ser-AS"/>
</dbReference>
<dbReference type="GO" id="GO:0005576">
    <property type="term" value="C:extracellular region"/>
    <property type="evidence" value="ECO:0007669"/>
    <property type="project" value="UniProtKB-SubCell"/>
</dbReference>
<dbReference type="SMART" id="SM00944">
    <property type="entry name" value="Pro-kuma_activ"/>
    <property type="match status" value="1"/>
</dbReference>
<dbReference type="GO" id="GO:0046872">
    <property type="term" value="F:metal ion binding"/>
    <property type="evidence" value="ECO:0007669"/>
    <property type="project" value="UniProtKB-UniRule"/>
</dbReference>
<keyword evidence="7 15" id="KW-0479">Metal-binding</keyword>
<feature type="domain" description="Peptidase S53" evidence="17">
    <location>
        <begin position="198"/>
        <end position="581"/>
    </location>
</feature>
<evidence type="ECO:0000313" key="18">
    <source>
        <dbReference type="EMBL" id="OOG00876.1"/>
    </source>
</evidence>
<feature type="active site" description="Charge relay system" evidence="15">
    <location>
        <position position="274"/>
    </location>
</feature>
<dbReference type="STRING" id="602072.A0A1R3S285"/>
<keyword evidence="19" id="KW-1185">Reference proteome</keyword>
<feature type="signal peptide" evidence="16">
    <location>
        <begin position="1"/>
        <end position="20"/>
    </location>
</feature>
<dbReference type="EMBL" id="KV907493">
    <property type="protein sequence ID" value="OOG00876.1"/>
    <property type="molecule type" value="Genomic_DNA"/>
</dbReference>
<dbReference type="Pfam" id="PF09286">
    <property type="entry name" value="Pro-kuma_activ"/>
    <property type="match status" value="1"/>
</dbReference>
<dbReference type="InterPro" id="IPR050819">
    <property type="entry name" value="Tripeptidyl-peptidase_I"/>
</dbReference>
<keyword evidence="11 15" id="KW-0106">Calcium</keyword>
<dbReference type="CDD" id="cd11377">
    <property type="entry name" value="Pro-peptidase_S53"/>
    <property type="match status" value="1"/>
</dbReference>
<feature type="binding site" evidence="15">
    <location>
        <position position="531"/>
    </location>
    <ligand>
        <name>Ca(2+)</name>
        <dbReference type="ChEBI" id="CHEBI:29108"/>
    </ligand>
</feature>
<dbReference type="InterPro" id="IPR015366">
    <property type="entry name" value="S53_propep"/>
</dbReference>
<dbReference type="InterPro" id="IPR036852">
    <property type="entry name" value="Peptidase_S8/S53_dom_sf"/>
</dbReference>
<sequence length="581" mass="61764">MVAFSRLSAGLVALAVPALGRVVLESVKSVPSDWTLVDSADSSATITLSVALARQNLDQLEAKLLALSTPGKATYGQWLDLDDINEQFPLADETAVVSWLKEAGVTQIAREGGLLNFATTVGTANQLLNTTFSVYKSGSTQKVRTTQYSIPDRLTGTIDLISPTVFFGKSNAARSAAVRASQIPKDSTRSSSSDVCEYITPACLKEQYSIDYTPEASSGSRVGFGSFLGESALYSDLDLFTQYFDIAEQNFTVVTINGGINNQEDDPDGEADLDVENIVGISHPLPVTEYITGGSPPFIPDAGETTDENEPYLPYYEFLLNKTNAELPLVISNSYGEDEQTVPFAYATRVCNLIGLMGTRGISVLESSGDSGVGGTCMSNDGTDKTEFSPMFPGTCPYITAVGGTQDVPEVAWVDSSGGFSNYFSQPSYQSSQVATYLDDYISETTKEYYEQYANFSGRGFPDVSAFAGSPYYESVIDGQLTLVAGTSGASPVFAGVVALLNDVRLRAGKSSLGFLNPWLYSTGYKSLNDITGGESVGCEGDTSGGGVIPWATWNATVGWDPATGLGTPNFAKLKEAVLAL</sequence>
<feature type="active site" description="Charge relay system" evidence="15">
    <location>
        <position position="488"/>
    </location>
</feature>
<keyword evidence="6 15" id="KW-0645">Protease</keyword>
<evidence type="ECO:0000256" key="1">
    <source>
        <dbReference type="ARBA" id="ARBA00001910"/>
    </source>
</evidence>
<comment type="cofactor">
    <cofactor evidence="15">
        <name>Ca(2+)</name>
        <dbReference type="ChEBI" id="CHEBI:29108"/>
    </cofactor>
    <text evidence="15">Binds 1 Ca(2+) ion per subunit.</text>
</comment>
<evidence type="ECO:0000256" key="16">
    <source>
        <dbReference type="SAM" id="SignalP"/>
    </source>
</evidence>
<comment type="subcellular location">
    <subcellularLocation>
        <location evidence="3">Secreted</location>
        <location evidence="3">Extracellular space</location>
    </subcellularLocation>
</comment>
<feature type="binding site" evidence="15">
    <location>
        <position position="530"/>
    </location>
    <ligand>
        <name>Ca(2+)</name>
        <dbReference type="ChEBI" id="CHEBI:29108"/>
    </ligand>
</feature>
<keyword evidence="14" id="KW-0325">Glycoprotein</keyword>
<dbReference type="OMA" id="VCEYITP"/>
<dbReference type="PANTHER" id="PTHR14218">
    <property type="entry name" value="PROTEASE S8 TRIPEPTIDYL PEPTIDASE I CLN2"/>
    <property type="match status" value="1"/>
</dbReference>
<keyword evidence="8 16" id="KW-0732">Signal</keyword>